<name>A0A1B4VBW2_9GAMM</name>
<sequence>MTENMNEAGGAVREPGWERDVLERLAFATLTEQRRARRWGIFFKLFFAAYLLFMLFLLIGDNVGGRALAARYTALVELDGEISADSLASADNVITGLRSAFEDKGTAGVILRANSPGGSPVQAGYIYDEIKRLRAKYPKIPVYGVVTDMCASGCYYALAAADKIYADRASIVGSIGVLMNSFGFVEGMKKLGIERRLLTAGEHKAMLDPFSPLKPFDRKHAQQLLERVHQQFIERVRSGRGQALKETRTIYSGLFWTGEEALKLGLVDEFGSAGFVAREVVGAEDIVDFSYQEALFDRFARRIGTAMARVLGTEVLGRPGLR</sequence>
<dbReference type="InterPro" id="IPR029045">
    <property type="entry name" value="ClpP/crotonase-like_dom_sf"/>
</dbReference>
<keyword evidence="2" id="KW-0645">Protease</keyword>
<evidence type="ECO:0000313" key="8">
    <source>
        <dbReference type="Proteomes" id="UP000218899"/>
    </source>
</evidence>
<evidence type="ECO:0000256" key="4">
    <source>
        <dbReference type="ARBA" id="ARBA00022825"/>
    </source>
</evidence>
<organism evidence="7 8">
    <name type="scientific">Sulfurifustis variabilis</name>
    <dbReference type="NCBI Taxonomy" id="1675686"/>
    <lineage>
        <taxon>Bacteria</taxon>
        <taxon>Pseudomonadati</taxon>
        <taxon>Pseudomonadota</taxon>
        <taxon>Gammaproteobacteria</taxon>
        <taxon>Acidiferrobacterales</taxon>
        <taxon>Acidiferrobacteraceae</taxon>
        <taxon>Sulfurifustis</taxon>
    </lineage>
</organism>
<dbReference type="Gene3D" id="6.20.330.10">
    <property type="match status" value="1"/>
</dbReference>
<proteinExistence type="inferred from homology"/>
<keyword evidence="5" id="KW-1133">Transmembrane helix</keyword>
<feature type="transmembrane region" description="Helical" evidence="5">
    <location>
        <begin position="41"/>
        <end position="59"/>
    </location>
</feature>
<dbReference type="PANTHER" id="PTHR42987:SF8">
    <property type="entry name" value="PROTEINASE"/>
    <property type="match status" value="1"/>
</dbReference>
<gene>
    <name evidence="7" type="ORF">SVA_1887</name>
</gene>
<protein>
    <submittedName>
        <fullName evidence="7">Peptidase S49</fullName>
    </submittedName>
</protein>
<dbReference type="Pfam" id="PF01343">
    <property type="entry name" value="Peptidase_S49"/>
    <property type="match status" value="1"/>
</dbReference>
<evidence type="ECO:0000256" key="3">
    <source>
        <dbReference type="ARBA" id="ARBA00022801"/>
    </source>
</evidence>
<evidence type="ECO:0000313" key="7">
    <source>
        <dbReference type="EMBL" id="BAU48441.1"/>
    </source>
</evidence>
<evidence type="ECO:0000259" key="6">
    <source>
        <dbReference type="Pfam" id="PF01343"/>
    </source>
</evidence>
<dbReference type="SUPFAM" id="SSF52096">
    <property type="entry name" value="ClpP/crotonase"/>
    <property type="match status" value="1"/>
</dbReference>
<evidence type="ECO:0000256" key="5">
    <source>
        <dbReference type="SAM" id="Phobius"/>
    </source>
</evidence>
<evidence type="ECO:0000256" key="2">
    <source>
        <dbReference type="ARBA" id="ARBA00022670"/>
    </source>
</evidence>
<evidence type="ECO:0000256" key="1">
    <source>
        <dbReference type="ARBA" id="ARBA00008683"/>
    </source>
</evidence>
<dbReference type="KEGG" id="sva:SVA_1887"/>
<keyword evidence="4" id="KW-0720">Serine protease</keyword>
<dbReference type="GO" id="GO:0008236">
    <property type="term" value="F:serine-type peptidase activity"/>
    <property type="evidence" value="ECO:0007669"/>
    <property type="project" value="UniProtKB-KW"/>
</dbReference>
<comment type="similarity">
    <text evidence="1">Belongs to the peptidase S49 family.</text>
</comment>
<dbReference type="CDD" id="cd07023">
    <property type="entry name" value="S49_Sppa_N_C"/>
    <property type="match status" value="1"/>
</dbReference>
<dbReference type="PANTHER" id="PTHR42987">
    <property type="entry name" value="PEPTIDASE S49"/>
    <property type="match status" value="1"/>
</dbReference>
<dbReference type="InterPro" id="IPR047272">
    <property type="entry name" value="S49_SppA_C"/>
</dbReference>
<keyword evidence="8" id="KW-1185">Reference proteome</keyword>
<dbReference type="Proteomes" id="UP000218899">
    <property type="component" value="Chromosome"/>
</dbReference>
<dbReference type="GO" id="GO:0006508">
    <property type="term" value="P:proteolysis"/>
    <property type="evidence" value="ECO:0007669"/>
    <property type="project" value="UniProtKB-KW"/>
</dbReference>
<dbReference type="EMBL" id="AP014936">
    <property type="protein sequence ID" value="BAU48441.1"/>
    <property type="molecule type" value="Genomic_DNA"/>
</dbReference>
<dbReference type="InterPro" id="IPR002142">
    <property type="entry name" value="Peptidase_S49"/>
</dbReference>
<feature type="domain" description="Peptidase S49" evidence="6">
    <location>
        <begin position="138"/>
        <end position="273"/>
    </location>
</feature>
<accession>A0A1B4VBW2</accession>
<reference evidence="7 8" key="1">
    <citation type="submission" date="2015-08" db="EMBL/GenBank/DDBJ databases">
        <title>Complete genome sequence of Sulfurifustis variabilis.</title>
        <authorList>
            <person name="Miura A."/>
            <person name="Kojima H."/>
            <person name="Fukui M."/>
        </authorList>
    </citation>
    <scope>NUCLEOTIDE SEQUENCE [LARGE SCALE GENOMIC DNA]</scope>
    <source>
        <strain evidence="8">skN76</strain>
    </source>
</reference>
<keyword evidence="3" id="KW-0378">Hydrolase</keyword>
<keyword evidence="5" id="KW-0812">Transmembrane</keyword>
<keyword evidence="5" id="KW-0472">Membrane</keyword>
<dbReference type="RefSeq" id="WP_197703442.1">
    <property type="nucleotide sequence ID" value="NZ_AP014936.1"/>
</dbReference>
<dbReference type="AlphaFoldDB" id="A0A1B4VBW2"/>
<dbReference type="Gene3D" id="3.90.226.10">
    <property type="entry name" value="2-enoyl-CoA Hydratase, Chain A, domain 1"/>
    <property type="match status" value="1"/>
</dbReference>